<protein>
    <submittedName>
        <fullName evidence="3">Uncharacterized protein</fullName>
    </submittedName>
</protein>
<dbReference type="RefSeq" id="XP_037221705.1">
    <property type="nucleotide sequence ID" value="XM_037361413.1"/>
</dbReference>
<dbReference type="OrthoDB" id="3224400at2759"/>
<feature type="coiled-coil region" evidence="1">
    <location>
        <begin position="89"/>
        <end position="116"/>
    </location>
</feature>
<gene>
    <name evidence="3" type="ORF">MIND_00460300</name>
</gene>
<evidence type="ECO:0000256" key="1">
    <source>
        <dbReference type="SAM" id="Coils"/>
    </source>
</evidence>
<evidence type="ECO:0000313" key="3">
    <source>
        <dbReference type="EMBL" id="KAF7306686.1"/>
    </source>
</evidence>
<feature type="region of interest" description="Disordered" evidence="2">
    <location>
        <begin position="1"/>
        <end position="21"/>
    </location>
</feature>
<evidence type="ECO:0000256" key="2">
    <source>
        <dbReference type="SAM" id="MobiDB-lite"/>
    </source>
</evidence>
<proteinExistence type="predicted"/>
<sequence>MSSPKSSYLEPPTPAQPQTRRRPLIQAIESAFPAFDCDAAVVHPFQDENQRDTEFQKELNEMLLNCTIEMHAWASARPFYETRAASSTYESQLQEIQLKEREQEKTRQRLQEFVSQMRSAMALLR</sequence>
<dbReference type="Proteomes" id="UP000636479">
    <property type="component" value="Unassembled WGS sequence"/>
</dbReference>
<accession>A0A8H6SXW9</accession>
<dbReference type="GeneID" id="59343929"/>
<reference evidence="3" key="1">
    <citation type="submission" date="2020-05" db="EMBL/GenBank/DDBJ databases">
        <title>Mycena genomes resolve the evolution of fungal bioluminescence.</title>
        <authorList>
            <person name="Tsai I.J."/>
        </authorList>
    </citation>
    <scope>NUCLEOTIDE SEQUENCE</scope>
    <source>
        <strain evidence="3">171206Taipei</strain>
    </source>
</reference>
<evidence type="ECO:0000313" key="4">
    <source>
        <dbReference type="Proteomes" id="UP000636479"/>
    </source>
</evidence>
<dbReference type="AlphaFoldDB" id="A0A8H6SXW9"/>
<dbReference type="EMBL" id="JACAZF010000004">
    <property type="protein sequence ID" value="KAF7306686.1"/>
    <property type="molecule type" value="Genomic_DNA"/>
</dbReference>
<keyword evidence="4" id="KW-1185">Reference proteome</keyword>
<keyword evidence="1" id="KW-0175">Coiled coil</keyword>
<name>A0A8H6SXW9_9AGAR</name>
<comment type="caution">
    <text evidence="3">The sequence shown here is derived from an EMBL/GenBank/DDBJ whole genome shotgun (WGS) entry which is preliminary data.</text>
</comment>
<organism evidence="3 4">
    <name type="scientific">Mycena indigotica</name>
    <dbReference type="NCBI Taxonomy" id="2126181"/>
    <lineage>
        <taxon>Eukaryota</taxon>
        <taxon>Fungi</taxon>
        <taxon>Dikarya</taxon>
        <taxon>Basidiomycota</taxon>
        <taxon>Agaricomycotina</taxon>
        <taxon>Agaricomycetes</taxon>
        <taxon>Agaricomycetidae</taxon>
        <taxon>Agaricales</taxon>
        <taxon>Marasmiineae</taxon>
        <taxon>Mycenaceae</taxon>
        <taxon>Mycena</taxon>
    </lineage>
</organism>